<dbReference type="EMBL" id="LYXU01000002">
    <property type="protein sequence ID" value="OBS24230.1"/>
    <property type="molecule type" value="Genomic_DNA"/>
</dbReference>
<dbReference type="AlphaFoldDB" id="A0A1B8AUU2"/>
<keyword evidence="4" id="KW-0804">Transcription</keyword>
<dbReference type="GO" id="GO:0008270">
    <property type="term" value="F:zinc ion binding"/>
    <property type="evidence" value="ECO:0007669"/>
    <property type="project" value="InterPro"/>
</dbReference>
<dbReference type="InterPro" id="IPR036864">
    <property type="entry name" value="Zn2-C6_fun-type_DNA-bd_sf"/>
</dbReference>
<dbReference type="Gene3D" id="4.10.240.10">
    <property type="entry name" value="Zn(2)-C6 fungal-type DNA-binding domain"/>
    <property type="match status" value="1"/>
</dbReference>
<gene>
    <name evidence="7" type="ORF">FPOA_04777</name>
</gene>
<evidence type="ECO:0000256" key="1">
    <source>
        <dbReference type="ARBA" id="ARBA00004123"/>
    </source>
</evidence>
<dbReference type="SUPFAM" id="SSF57701">
    <property type="entry name" value="Zn2/Cys6 DNA-binding domain"/>
    <property type="match status" value="1"/>
</dbReference>
<keyword evidence="5" id="KW-0539">Nucleus</keyword>
<comment type="caution">
    <text evidence="7">The sequence shown here is derived from an EMBL/GenBank/DDBJ whole genome shotgun (WGS) entry which is preliminary data.</text>
</comment>
<dbReference type="STRING" id="36050.A0A1B8AUU2"/>
<name>A0A1B8AUU2_FUSPO</name>
<dbReference type="PROSITE" id="PS50048">
    <property type="entry name" value="ZN2_CY6_FUNGAL_2"/>
    <property type="match status" value="1"/>
</dbReference>
<evidence type="ECO:0000256" key="5">
    <source>
        <dbReference type="ARBA" id="ARBA00023242"/>
    </source>
</evidence>
<dbReference type="Proteomes" id="UP000091967">
    <property type="component" value="Unassembled WGS sequence"/>
</dbReference>
<evidence type="ECO:0000313" key="8">
    <source>
        <dbReference type="Proteomes" id="UP000091967"/>
    </source>
</evidence>
<feature type="domain" description="Zn(2)-C6 fungal-type" evidence="6">
    <location>
        <begin position="15"/>
        <end position="45"/>
    </location>
</feature>
<evidence type="ECO:0000256" key="3">
    <source>
        <dbReference type="ARBA" id="ARBA00023015"/>
    </source>
</evidence>
<keyword evidence="2" id="KW-0479">Metal-binding</keyword>
<evidence type="ECO:0000259" key="6">
    <source>
        <dbReference type="PROSITE" id="PS50048"/>
    </source>
</evidence>
<dbReference type="OMA" id="PLTRCIP"/>
<dbReference type="CDD" id="cd12148">
    <property type="entry name" value="fungal_TF_MHR"/>
    <property type="match status" value="1"/>
</dbReference>
<proteinExistence type="predicted"/>
<evidence type="ECO:0000256" key="4">
    <source>
        <dbReference type="ARBA" id="ARBA00023163"/>
    </source>
</evidence>
<evidence type="ECO:0000313" key="7">
    <source>
        <dbReference type="EMBL" id="OBS24230.1"/>
    </source>
</evidence>
<comment type="subcellular location">
    <subcellularLocation>
        <location evidence="1">Nucleus</location>
    </subcellularLocation>
</comment>
<organism evidence="7 8">
    <name type="scientific">Fusarium poae</name>
    <dbReference type="NCBI Taxonomy" id="36050"/>
    <lineage>
        <taxon>Eukaryota</taxon>
        <taxon>Fungi</taxon>
        <taxon>Dikarya</taxon>
        <taxon>Ascomycota</taxon>
        <taxon>Pezizomycotina</taxon>
        <taxon>Sordariomycetes</taxon>
        <taxon>Hypocreomycetidae</taxon>
        <taxon>Hypocreales</taxon>
        <taxon>Nectriaceae</taxon>
        <taxon>Fusarium</taxon>
    </lineage>
</organism>
<dbReference type="PANTHER" id="PTHR47338:SF6">
    <property type="entry name" value="ZN(II)2CYS6 TRANSCRIPTION FACTOR (EUROFUNG)"/>
    <property type="match status" value="1"/>
</dbReference>
<reference evidence="7 8" key="1">
    <citation type="submission" date="2016-06" db="EMBL/GenBank/DDBJ databases">
        <title>Living apart together: crosstalk between the core and supernumerary genomes in a fungal plant pathogen.</title>
        <authorList>
            <person name="Vanheule A."/>
            <person name="Audenaert K."/>
            <person name="Warris S."/>
            <person name="Van De Geest H."/>
            <person name="Schijlen E."/>
            <person name="Hofte M."/>
            <person name="De Saeger S."/>
            <person name="Haesaert G."/>
            <person name="Waalwijk C."/>
            <person name="Van Der Lee T."/>
        </authorList>
    </citation>
    <scope>NUCLEOTIDE SEQUENCE [LARGE SCALE GENOMIC DNA]</scope>
    <source>
        <strain evidence="7 8">2516</strain>
    </source>
</reference>
<dbReference type="GO" id="GO:0005634">
    <property type="term" value="C:nucleus"/>
    <property type="evidence" value="ECO:0007669"/>
    <property type="project" value="UniProtKB-SubCell"/>
</dbReference>
<dbReference type="Pfam" id="PF00172">
    <property type="entry name" value="Zn_clus"/>
    <property type="match status" value="1"/>
</dbReference>
<keyword evidence="8" id="KW-1185">Reference proteome</keyword>
<evidence type="ECO:0000256" key="2">
    <source>
        <dbReference type="ARBA" id="ARBA00022723"/>
    </source>
</evidence>
<accession>A0A1B8AUU2</accession>
<dbReference type="InterPro" id="IPR001138">
    <property type="entry name" value="Zn2Cys6_DnaBD"/>
</dbReference>
<dbReference type="CDD" id="cd00067">
    <property type="entry name" value="GAL4"/>
    <property type="match status" value="1"/>
</dbReference>
<dbReference type="PROSITE" id="PS00463">
    <property type="entry name" value="ZN2_CY6_FUNGAL_1"/>
    <property type="match status" value="1"/>
</dbReference>
<protein>
    <recommendedName>
        <fullName evidence="6">Zn(2)-C6 fungal-type domain-containing protein</fullName>
    </recommendedName>
</protein>
<dbReference type="SMART" id="SM00066">
    <property type="entry name" value="GAL4"/>
    <property type="match status" value="1"/>
</dbReference>
<dbReference type="PANTHER" id="PTHR47338">
    <property type="entry name" value="ZN(II)2CYS6 TRANSCRIPTION FACTOR (EUROFUNG)-RELATED"/>
    <property type="match status" value="1"/>
</dbReference>
<dbReference type="InterPro" id="IPR050815">
    <property type="entry name" value="TF_fung"/>
</dbReference>
<keyword evidence="3" id="KW-0805">Transcription regulation</keyword>
<sequence length="297" mass="33098">MSAPRRRQYRRATQACDNCRRKKIRCPGERPQCSACSRLLQHCSFVETASIGEQSTRQMDPVVSSRLEQLEDKLDNLISTVVPQSMQETTPSSTSERPNQALSFSAITPQQQPLSTPVSVDLRAKAIGFYFQHIHRQPLWLFDDPLQDLSDALIHAIMALFSTFYASSLDKQGVESPGVYYKAARTSVMLTIAQGSMTTQSSQILCLLAYYNFVIGDVTTAGFDISVAKSMLQLVPDNERDPVELLSLQAKSRVLWSIQFLSYTCGAPILLPSALQDIDAPRSGFVDVDVDEEMFDN</sequence>
<dbReference type="GO" id="GO:0000981">
    <property type="term" value="F:DNA-binding transcription factor activity, RNA polymerase II-specific"/>
    <property type="evidence" value="ECO:0007669"/>
    <property type="project" value="InterPro"/>
</dbReference>